<accession>A0ABR3XGV3</accession>
<dbReference type="Pfam" id="PF13917">
    <property type="entry name" value="zf-CCHC_3"/>
    <property type="match status" value="1"/>
</dbReference>
<reference evidence="2 3" key="1">
    <citation type="journal article" date="2024" name="IMA Fungus">
        <title>IMA Genome - F19 : A genome assembly and annotation guide to empower mycologists, including annotated draft genome sequences of Ceratocystis pirilliformis, Diaporthe australafricana, Fusarium ophioides, Paecilomyces lecythidis, and Sporothrix stenoceras.</title>
        <authorList>
            <person name="Aylward J."/>
            <person name="Wilson A.M."/>
            <person name="Visagie C.M."/>
            <person name="Spraker J."/>
            <person name="Barnes I."/>
            <person name="Buitendag C."/>
            <person name="Ceriani C."/>
            <person name="Del Mar Angel L."/>
            <person name="du Plessis D."/>
            <person name="Fuchs T."/>
            <person name="Gasser K."/>
            <person name="Kramer D."/>
            <person name="Li W."/>
            <person name="Munsamy K."/>
            <person name="Piso A."/>
            <person name="Price J.L."/>
            <person name="Sonnekus B."/>
            <person name="Thomas C."/>
            <person name="van der Nest A."/>
            <person name="van Dijk A."/>
            <person name="van Heerden A."/>
            <person name="van Vuuren N."/>
            <person name="Yilmaz N."/>
            <person name="Duong T.A."/>
            <person name="van der Merwe N.A."/>
            <person name="Wingfield M.J."/>
            <person name="Wingfield B.D."/>
        </authorList>
    </citation>
    <scope>NUCLEOTIDE SEQUENCE [LARGE SCALE GENOMIC DNA]</scope>
    <source>
        <strain evidence="2 3">CMW 18300</strain>
    </source>
</reference>
<feature type="region of interest" description="Disordered" evidence="1">
    <location>
        <begin position="23"/>
        <end position="122"/>
    </location>
</feature>
<evidence type="ECO:0000313" key="2">
    <source>
        <dbReference type="EMBL" id="KAL1874890.1"/>
    </source>
</evidence>
<feature type="compositionally biased region" description="Low complexity" evidence="1">
    <location>
        <begin position="94"/>
        <end position="104"/>
    </location>
</feature>
<dbReference type="Proteomes" id="UP001583177">
    <property type="component" value="Unassembled WGS sequence"/>
</dbReference>
<keyword evidence="3" id="KW-1185">Reference proteome</keyword>
<protein>
    <submittedName>
        <fullName evidence="2">Uncharacterized protein</fullName>
    </submittedName>
</protein>
<organism evidence="2 3">
    <name type="scientific">Diaporthe australafricana</name>
    <dbReference type="NCBI Taxonomy" id="127596"/>
    <lineage>
        <taxon>Eukaryota</taxon>
        <taxon>Fungi</taxon>
        <taxon>Dikarya</taxon>
        <taxon>Ascomycota</taxon>
        <taxon>Pezizomycotina</taxon>
        <taxon>Sordariomycetes</taxon>
        <taxon>Sordariomycetidae</taxon>
        <taxon>Diaporthales</taxon>
        <taxon>Diaporthaceae</taxon>
        <taxon>Diaporthe</taxon>
    </lineage>
</organism>
<comment type="caution">
    <text evidence="2">The sequence shown here is derived from an EMBL/GenBank/DDBJ whole genome shotgun (WGS) entry which is preliminary data.</text>
</comment>
<gene>
    <name evidence="2" type="ORF">Daus18300_003431</name>
</gene>
<feature type="compositionally biased region" description="Basic and acidic residues" evidence="1">
    <location>
        <begin position="51"/>
        <end position="91"/>
    </location>
</feature>
<evidence type="ECO:0000313" key="3">
    <source>
        <dbReference type="Proteomes" id="UP001583177"/>
    </source>
</evidence>
<dbReference type="EMBL" id="JAWRVE010000021">
    <property type="protein sequence ID" value="KAL1874890.1"/>
    <property type="molecule type" value="Genomic_DNA"/>
</dbReference>
<name>A0ABR3XGV3_9PEZI</name>
<sequence length="245" mass="27176">MFTRLTVLERHYSYECKVQLQERPYSARPSRTQQLLNPKLVPKLTNDTPDDATRKKGVADEELARKEAERARKRELDEDDEPAVREPEPKRQRSSSVDSVSSISTRMFRHPCGGRGEAGPSTLSVTTAEDDLRAQMHNTALSLAGIKDLLAPVGVPILVEDHVTILPTGMQAHPCVQRVALLLPMMKDCRLDDSRGTIQGLQVDQIPGTNVIQKRVATGNTGIETRATSNAEFLRRDQSQRGSAV</sequence>
<evidence type="ECO:0000256" key="1">
    <source>
        <dbReference type="SAM" id="MobiDB-lite"/>
    </source>
</evidence>
<proteinExistence type="predicted"/>